<keyword evidence="2" id="KW-1185">Reference proteome</keyword>
<dbReference type="Proteomes" id="UP001596052">
    <property type="component" value="Unassembled WGS sequence"/>
</dbReference>
<sequence>MIGQNDAAYAARDRRNAQELCSTCMMAQAAELNFVQGDSVIETVRAIVRGGMSVRGAMRGRIFVVPGLSDEDIQGAAKFLKLQDGQLLYTTSVTTSPPGDQRL</sequence>
<dbReference type="EMBL" id="JBHSMQ010000002">
    <property type="protein sequence ID" value="MFC5454612.1"/>
    <property type="molecule type" value="Genomic_DNA"/>
</dbReference>
<accession>A0ABW0KPT5</accession>
<organism evidence="1 2">
    <name type="scientific">Prosthecobacter fluviatilis</name>
    <dbReference type="NCBI Taxonomy" id="445931"/>
    <lineage>
        <taxon>Bacteria</taxon>
        <taxon>Pseudomonadati</taxon>
        <taxon>Verrucomicrobiota</taxon>
        <taxon>Verrucomicrobiia</taxon>
        <taxon>Verrucomicrobiales</taxon>
        <taxon>Verrucomicrobiaceae</taxon>
        <taxon>Prosthecobacter</taxon>
    </lineage>
</organism>
<reference evidence="2" key="1">
    <citation type="journal article" date="2019" name="Int. J. Syst. Evol. Microbiol.">
        <title>The Global Catalogue of Microorganisms (GCM) 10K type strain sequencing project: providing services to taxonomists for standard genome sequencing and annotation.</title>
        <authorList>
            <consortium name="The Broad Institute Genomics Platform"/>
            <consortium name="The Broad Institute Genome Sequencing Center for Infectious Disease"/>
            <person name="Wu L."/>
            <person name="Ma J."/>
        </authorList>
    </citation>
    <scope>NUCLEOTIDE SEQUENCE [LARGE SCALE GENOMIC DNA]</scope>
    <source>
        <strain evidence="2">CGMCC 4.1469</strain>
    </source>
</reference>
<proteinExistence type="predicted"/>
<evidence type="ECO:0000313" key="2">
    <source>
        <dbReference type="Proteomes" id="UP001596052"/>
    </source>
</evidence>
<comment type="caution">
    <text evidence="1">The sequence shown here is derived from an EMBL/GenBank/DDBJ whole genome shotgun (WGS) entry which is preliminary data.</text>
</comment>
<name>A0ABW0KPT5_9BACT</name>
<gene>
    <name evidence="1" type="ORF">ACFQDI_07110</name>
</gene>
<protein>
    <submittedName>
        <fullName evidence="1">Uncharacterized protein</fullName>
    </submittedName>
</protein>
<evidence type="ECO:0000313" key="1">
    <source>
        <dbReference type="EMBL" id="MFC5454612.1"/>
    </source>
</evidence>